<proteinExistence type="predicted"/>
<evidence type="ECO:0000256" key="1">
    <source>
        <dbReference type="SAM" id="Coils"/>
    </source>
</evidence>
<dbReference type="AlphaFoldDB" id="A0AAD5XDQ7"/>
<comment type="caution">
    <text evidence="2">The sequence shown here is derived from an EMBL/GenBank/DDBJ whole genome shotgun (WGS) entry which is preliminary data.</text>
</comment>
<sequence>MTMRATLSMHANETRKATEALRVLMSALAALGIKERDKKPSKGNIVLKLQAEIENLEMNLIDERGNLNRITNELGNSDFLNEQLNNARFNLILKIQTEIAFINRMYLKLERLQRIICQKLFLQQELQDALFHLKQVESDHFQKENELENEIRDLHVQLSQQAQERAMELEQCIAHYKARTYQNSEGTMMPKHRFFEPKYPKFNCLSEIAVSEMNMLRYKLEAQTRKLHEIEDQWRIEKGSREVVVMANIEQRDMQLREVEKCRRRVLDDERVFLREEIGVRDVKVSEM</sequence>
<keyword evidence="1" id="KW-0175">Coiled coil</keyword>
<feature type="coiled-coil region" evidence="1">
    <location>
        <begin position="133"/>
        <end position="179"/>
    </location>
</feature>
<protein>
    <submittedName>
        <fullName evidence="2">Uncharacterized protein</fullName>
    </submittedName>
</protein>
<evidence type="ECO:0000313" key="3">
    <source>
        <dbReference type="Proteomes" id="UP001211907"/>
    </source>
</evidence>
<dbReference type="Proteomes" id="UP001211907">
    <property type="component" value="Unassembled WGS sequence"/>
</dbReference>
<feature type="coiled-coil region" evidence="1">
    <location>
        <begin position="46"/>
        <end position="73"/>
    </location>
</feature>
<gene>
    <name evidence="2" type="ORF">HK100_002630</name>
</gene>
<evidence type="ECO:0000313" key="2">
    <source>
        <dbReference type="EMBL" id="KAJ3111609.1"/>
    </source>
</evidence>
<dbReference type="EMBL" id="JADGJH010001614">
    <property type="protein sequence ID" value="KAJ3111609.1"/>
    <property type="molecule type" value="Genomic_DNA"/>
</dbReference>
<reference evidence="2" key="1">
    <citation type="submission" date="2020-05" db="EMBL/GenBank/DDBJ databases">
        <title>Phylogenomic resolution of chytrid fungi.</title>
        <authorList>
            <person name="Stajich J.E."/>
            <person name="Amses K."/>
            <person name="Simmons R."/>
            <person name="Seto K."/>
            <person name="Myers J."/>
            <person name="Bonds A."/>
            <person name="Quandt C.A."/>
            <person name="Barry K."/>
            <person name="Liu P."/>
            <person name="Grigoriev I."/>
            <person name="Longcore J.E."/>
            <person name="James T.Y."/>
        </authorList>
    </citation>
    <scope>NUCLEOTIDE SEQUENCE</scope>
    <source>
        <strain evidence="2">JEL0513</strain>
    </source>
</reference>
<organism evidence="2 3">
    <name type="scientific">Physocladia obscura</name>
    <dbReference type="NCBI Taxonomy" id="109957"/>
    <lineage>
        <taxon>Eukaryota</taxon>
        <taxon>Fungi</taxon>
        <taxon>Fungi incertae sedis</taxon>
        <taxon>Chytridiomycota</taxon>
        <taxon>Chytridiomycota incertae sedis</taxon>
        <taxon>Chytridiomycetes</taxon>
        <taxon>Chytridiales</taxon>
        <taxon>Chytriomycetaceae</taxon>
        <taxon>Physocladia</taxon>
    </lineage>
</organism>
<accession>A0AAD5XDQ7</accession>
<name>A0AAD5XDQ7_9FUNG</name>
<keyword evidence="3" id="KW-1185">Reference proteome</keyword>